<proteinExistence type="predicted"/>
<dbReference type="GO" id="GO:0003714">
    <property type="term" value="F:transcription corepressor activity"/>
    <property type="evidence" value="ECO:0007669"/>
    <property type="project" value="InterPro"/>
</dbReference>
<evidence type="ECO:0000256" key="1">
    <source>
        <dbReference type="SAM" id="MobiDB-lite"/>
    </source>
</evidence>
<feature type="region of interest" description="Disordered" evidence="1">
    <location>
        <begin position="1"/>
        <end position="25"/>
    </location>
</feature>
<dbReference type="GO" id="GO:0006351">
    <property type="term" value="P:DNA-templated transcription"/>
    <property type="evidence" value="ECO:0007669"/>
    <property type="project" value="InterPro"/>
</dbReference>
<keyword evidence="2" id="KW-0812">Transmembrane</keyword>
<gene>
    <name evidence="3" type="ORF">F8M41_001401</name>
</gene>
<dbReference type="AlphaFoldDB" id="A0A8H3XGF3"/>
<dbReference type="OrthoDB" id="525027at2759"/>
<feature type="region of interest" description="Disordered" evidence="1">
    <location>
        <begin position="443"/>
        <end position="472"/>
    </location>
</feature>
<evidence type="ECO:0000256" key="2">
    <source>
        <dbReference type="SAM" id="Phobius"/>
    </source>
</evidence>
<keyword evidence="4" id="KW-1185">Reference proteome</keyword>
<dbReference type="Pfam" id="PF12070">
    <property type="entry name" value="SCAI"/>
    <property type="match status" value="2"/>
</dbReference>
<feature type="transmembrane region" description="Helical" evidence="2">
    <location>
        <begin position="109"/>
        <end position="127"/>
    </location>
</feature>
<dbReference type="Proteomes" id="UP000439903">
    <property type="component" value="Unassembled WGS sequence"/>
</dbReference>
<comment type="caution">
    <text evidence="3">The sequence shown here is derived from an EMBL/GenBank/DDBJ whole genome shotgun (WGS) entry which is preliminary data.</text>
</comment>
<feature type="compositionally biased region" description="Polar residues" evidence="1">
    <location>
        <begin position="9"/>
        <end position="24"/>
    </location>
</feature>
<dbReference type="PANTHER" id="PTHR21243">
    <property type="entry name" value="PROTEIN SCAI"/>
    <property type="match status" value="1"/>
</dbReference>
<feature type="region of interest" description="Disordered" evidence="1">
    <location>
        <begin position="347"/>
        <end position="397"/>
    </location>
</feature>
<keyword evidence="2" id="KW-0472">Membrane</keyword>
<reference evidence="3 4" key="1">
    <citation type="journal article" date="2019" name="Environ. Microbiol.">
        <title>At the nexus of three kingdoms: the genome of the mycorrhizal fungus Gigaspora margarita provides insights into plant, endobacterial and fungal interactions.</title>
        <authorList>
            <person name="Venice F."/>
            <person name="Ghignone S."/>
            <person name="Salvioli di Fossalunga A."/>
            <person name="Amselem J."/>
            <person name="Novero M."/>
            <person name="Xianan X."/>
            <person name="Sedzielewska Toro K."/>
            <person name="Morin E."/>
            <person name="Lipzen A."/>
            <person name="Grigoriev I.V."/>
            <person name="Henrissat B."/>
            <person name="Martin F.M."/>
            <person name="Bonfante P."/>
        </authorList>
    </citation>
    <scope>NUCLEOTIDE SEQUENCE [LARGE SCALE GENOMIC DNA]</scope>
    <source>
        <strain evidence="3 4">BEG34</strain>
    </source>
</reference>
<protein>
    <submittedName>
        <fullName evidence="3">Protein scai isoform x5</fullName>
    </submittedName>
</protein>
<sequence length="680" mass="78151">MEEEKFNARESQPTFTSTAATQPTAHDVVMEEATSEKDSKTITDSAVAVNEVNEVNDQRIVEEFQYLLEKSQQLFAGLRDLPPTGGRQWQPYFQRTFEVYTKVYNDLNIFYFISFYPFIFIFIFFTMKRVFTDVPTTFQLWKFQQQNRFVLENKNNYGLKRWEVGEIASKIGQLYYHYYLRTSETNYLHESYIFYEAIRERSYFKDVLDVKNPALMIKKLRYYARFIVVCLLLNKRDIVQKLLDELNSLVDDYIRMFKPVDSAEWSQVLTEIDAFLEAEKKLTPRSLEGQFLPIARRLQIERSPRLEKDGSLKLKLQEAILVGNYQNQTKFSELTLDMYHILQSLEREPAPPKSTQPKTPGVENSVGNERVLGKDDASTDEQSNNTPVDKSASRRINPHKYLLHRPTFSQLMVYISTAFKEINENSALLLYLSADGTKRVNTNSEHNLSNGYMGGVATSSRKPADKADGSDNSGLINCLHPNDLVPFTRKPLCIIVDSNNSTAFANFPKIFNQPFLCLMSPAEYPPSIPDTPRIGSLFTLFLHAPLLGFSFISNIECIDSENWKKCEELIAEAEAIIVDLLNLSNLDKSLKRFLQDDFLRQFLVRFVLCSALLKAHNSFQDEKHFPSSCPPLPYTLFDSPDLLAKLSQITREAQVESLYSFPMLVVEVNETEGNLSADGQ</sequence>
<keyword evidence="2" id="KW-1133">Transmembrane helix</keyword>
<organism evidence="3 4">
    <name type="scientific">Gigaspora margarita</name>
    <dbReference type="NCBI Taxonomy" id="4874"/>
    <lineage>
        <taxon>Eukaryota</taxon>
        <taxon>Fungi</taxon>
        <taxon>Fungi incertae sedis</taxon>
        <taxon>Mucoromycota</taxon>
        <taxon>Glomeromycotina</taxon>
        <taxon>Glomeromycetes</taxon>
        <taxon>Diversisporales</taxon>
        <taxon>Gigasporaceae</taxon>
        <taxon>Gigaspora</taxon>
    </lineage>
</organism>
<name>A0A8H3XGF3_GIGMA</name>
<dbReference type="InterPro" id="IPR022709">
    <property type="entry name" value="SCAI"/>
</dbReference>
<accession>A0A8H3XGF3</accession>
<dbReference type="EMBL" id="WTPW01001109">
    <property type="protein sequence ID" value="KAF0455814.1"/>
    <property type="molecule type" value="Genomic_DNA"/>
</dbReference>
<evidence type="ECO:0000313" key="4">
    <source>
        <dbReference type="Proteomes" id="UP000439903"/>
    </source>
</evidence>
<evidence type="ECO:0000313" key="3">
    <source>
        <dbReference type="EMBL" id="KAF0455814.1"/>
    </source>
</evidence>